<evidence type="ECO:0000256" key="2">
    <source>
        <dbReference type="ARBA" id="ARBA00023125"/>
    </source>
</evidence>
<reference evidence="5 6" key="3">
    <citation type="journal article" date="2008" name="BMC Genomics">
        <title>The genome of the versatile nitrogen fixer Azorhizobium caulinodans ORS571.</title>
        <authorList>
            <person name="Lee KB."/>
            <person name="Backer P.D."/>
            <person name="Aono T."/>
            <person name="Liu CT."/>
            <person name="Suzuki S."/>
            <person name="Suzuki T."/>
            <person name="Kaneko T."/>
            <person name="Yamada M."/>
            <person name="Tabata S."/>
            <person name="Kupfer D.M."/>
            <person name="Najar F.Z."/>
            <person name="Wiley G.B."/>
            <person name="Roe B."/>
            <person name="Binnewies T.T."/>
            <person name="Ussery D.W."/>
            <person name="D'Haeze W."/>
            <person name="Herder J.D."/>
            <person name="Gevers D."/>
            <person name="Vereecke D."/>
            <person name="Holsters M."/>
            <person name="Oyaizu H."/>
        </authorList>
    </citation>
    <scope>NUCLEOTIDE SEQUENCE [LARGE SCALE GENOMIC DNA]</scope>
    <source>
        <strain evidence="6">ATCC 43989 / DSM 5975 / JCM 20966 / LMG 6465 / NBRC 14845 / NCIMB 13405 / ORS 571</strain>
    </source>
</reference>
<dbReference type="InterPro" id="IPR019885">
    <property type="entry name" value="Tscrpt_reg_HTH_AsnC-type_CS"/>
</dbReference>
<keyword evidence="2" id="KW-0238">DNA-binding</keyword>
<gene>
    <name evidence="5" type="primary">asnC</name>
    <name evidence="5" type="ordered locus">AZC_0814</name>
</gene>
<reference evidence="5 6" key="6">
    <citation type="journal article" date="2011" name="Appl. Environ. Microbiol.">
        <title>Involvement of the azorhizobial chromosome partition gene (parA) in the onset of bacteroid differentiation during Sesbania rostrata stem nodule development.</title>
        <authorList>
            <person name="Liu CT."/>
            <person name="Lee KB."/>
            <person name="Wang YS."/>
            <person name="Peng MH."/>
            <person name="Lee KT."/>
            <person name="Suzuki S."/>
            <person name="Suzuki T."/>
            <person name="Oyaizu H."/>
        </authorList>
    </citation>
    <scope>NUCLEOTIDE SEQUENCE [LARGE SCALE GENOMIC DNA]</scope>
    <source>
        <strain evidence="6">ATCC 43989 / DSM 5975 / JCM 20966 / LMG 6465 / NBRC 14845 / NCIMB 13405 / ORS 571</strain>
    </source>
</reference>
<dbReference type="KEGG" id="azc:AZC_0814"/>
<dbReference type="GO" id="GO:0005829">
    <property type="term" value="C:cytosol"/>
    <property type="evidence" value="ECO:0007669"/>
    <property type="project" value="TreeGrafter"/>
</dbReference>
<dbReference type="InterPro" id="IPR019888">
    <property type="entry name" value="Tscrpt_reg_AsnC-like"/>
</dbReference>
<keyword evidence="3" id="KW-0804">Transcription</keyword>
<dbReference type="CDD" id="cd00090">
    <property type="entry name" value="HTH_ARSR"/>
    <property type="match status" value="1"/>
</dbReference>
<dbReference type="PROSITE" id="PS00519">
    <property type="entry name" value="HTH_ASNC_1"/>
    <property type="match status" value="1"/>
</dbReference>
<name>A8HT98_AZOC5</name>
<dbReference type="HOGENOM" id="CLU_091233_5_3_5"/>
<reference evidence="5 6" key="5">
    <citation type="journal article" date="2010" name="Appl. Environ. Microbiol.">
        <title>phrR-like gene praR of Azorhizobium caulinodans ORS571 is essential for symbiosis with Sesbania rostrata and is involved in expression of reb genes.</title>
        <authorList>
            <person name="Akiba N."/>
            <person name="Aono T."/>
            <person name="Toyazaki H."/>
            <person name="Sato S."/>
            <person name="Oyaizu H."/>
        </authorList>
    </citation>
    <scope>NUCLEOTIDE SEQUENCE [LARGE SCALE GENOMIC DNA]</scope>
    <source>
        <strain evidence="6">ATCC 43989 / DSM 5975 / JCM 20966 / LMG 6465 / NBRC 14845 / NCIMB 13405 / ORS 571</strain>
    </source>
</reference>
<dbReference type="RefSeq" id="WP_012169345.1">
    <property type="nucleotide sequence ID" value="NC_009937.1"/>
</dbReference>
<dbReference type="Gene3D" id="3.30.70.920">
    <property type="match status" value="1"/>
</dbReference>
<dbReference type="SUPFAM" id="SSF46785">
    <property type="entry name" value="Winged helix' DNA-binding domain"/>
    <property type="match status" value="1"/>
</dbReference>
<accession>A8HT98</accession>
<feature type="domain" description="HTH asnC-type" evidence="4">
    <location>
        <begin position="4"/>
        <end position="66"/>
    </location>
</feature>
<dbReference type="InterPro" id="IPR036390">
    <property type="entry name" value="WH_DNA-bd_sf"/>
</dbReference>
<evidence type="ECO:0000259" key="4">
    <source>
        <dbReference type="PROSITE" id="PS50956"/>
    </source>
</evidence>
<reference evidence="5 6" key="1">
    <citation type="journal article" date="2007" name="Appl. Environ. Microbiol.">
        <title>Rhizobial factors required for stem nodule maturation and maintenance in Sesbania rostrata-Azorhizobium caulinodans ORS571 symbiosis.</title>
        <authorList>
            <person name="Suzuki S."/>
            <person name="Aono T."/>
            <person name="Lee KB."/>
            <person name="Suzuki T."/>
            <person name="Liu CT."/>
            <person name="Miwa H."/>
            <person name="Wakao S."/>
            <person name="Iki T."/>
            <person name="Oyaizu H."/>
        </authorList>
    </citation>
    <scope>NUCLEOTIDE SEQUENCE [LARGE SCALE GENOMIC DNA]</scope>
    <source>
        <strain evidence="6">ATCC 43989 / DSM 5975 / JCM 20966 / LMG 6465 / NBRC 14845 / NCIMB 13405 / ORS 571</strain>
    </source>
</reference>
<dbReference type="Proteomes" id="UP000000270">
    <property type="component" value="Chromosome"/>
</dbReference>
<dbReference type="PANTHER" id="PTHR30154:SF53">
    <property type="entry name" value="HTH-TYPE TRANSCRIPTIONAL REGULATOR LRPC"/>
    <property type="match status" value="1"/>
</dbReference>
<dbReference type="InterPro" id="IPR019887">
    <property type="entry name" value="Tscrpt_reg_AsnC/Lrp_C"/>
</dbReference>
<evidence type="ECO:0000313" key="6">
    <source>
        <dbReference type="Proteomes" id="UP000000270"/>
    </source>
</evidence>
<dbReference type="GO" id="GO:0006355">
    <property type="term" value="P:regulation of DNA-templated transcription"/>
    <property type="evidence" value="ECO:0007669"/>
    <property type="project" value="UniProtKB-ARBA"/>
</dbReference>
<dbReference type="SMART" id="SM00344">
    <property type="entry name" value="HTH_ASNC"/>
    <property type="match status" value="1"/>
</dbReference>
<dbReference type="Pfam" id="PF13404">
    <property type="entry name" value="HTH_AsnC-type"/>
    <property type="match status" value="1"/>
</dbReference>
<dbReference type="InterPro" id="IPR036388">
    <property type="entry name" value="WH-like_DNA-bd_sf"/>
</dbReference>
<evidence type="ECO:0000256" key="1">
    <source>
        <dbReference type="ARBA" id="ARBA00023015"/>
    </source>
</evidence>
<sequence>MLPIDATDQALLTLLRENARAPTADLARQLGLSRTTVQSRIERLERRGVITGYGVRVADAYEQGLIKAHVLITAAPKLARRVEGELRALPAVRTLHSVSGAFDLIAVVVAPSVKQLDEIVDQIGQLEGVERTLTSVILSTRIDR</sequence>
<organism evidence="5 6">
    <name type="scientific">Azorhizobium caulinodans (strain ATCC 43989 / DSM 5975 / JCM 20966 / LMG 6465 / NBRC 14845 / NCIMB 13405 / ORS 571)</name>
    <dbReference type="NCBI Taxonomy" id="438753"/>
    <lineage>
        <taxon>Bacteria</taxon>
        <taxon>Pseudomonadati</taxon>
        <taxon>Pseudomonadota</taxon>
        <taxon>Alphaproteobacteria</taxon>
        <taxon>Hyphomicrobiales</taxon>
        <taxon>Xanthobacteraceae</taxon>
        <taxon>Azorhizobium</taxon>
    </lineage>
</organism>
<dbReference type="Gene3D" id="1.10.10.10">
    <property type="entry name" value="Winged helix-like DNA-binding domain superfamily/Winged helix DNA-binding domain"/>
    <property type="match status" value="1"/>
</dbReference>
<dbReference type="InterPro" id="IPR011008">
    <property type="entry name" value="Dimeric_a/b-barrel"/>
</dbReference>
<dbReference type="PROSITE" id="PS50956">
    <property type="entry name" value="HTH_ASNC_2"/>
    <property type="match status" value="1"/>
</dbReference>
<dbReference type="AlphaFoldDB" id="A8HT98"/>
<protein>
    <submittedName>
        <fullName evidence="5">Transcriptional regulator</fullName>
    </submittedName>
</protein>
<reference evidence="5 6" key="4">
    <citation type="journal article" date="2009" name="Appl. Environ. Microbiol.">
        <title>Comparative genome-wide transcriptional profiling of Azorhizobium caulinodans ORS571 grown under free-living and symbiotic conditions.</title>
        <authorList>
            <person name="Tsukada S."/>
            <person name="Aono T."/>
            <person name="Akiba N."/>
            <person name="Lee KB."/>
            <person name="Liu CT."/>
            <person name="Toyazaki H."/>
            <person name="Oyaizu H."/>
        </authorList>
    </citation>
    <scope>NUCLEOTIDE SEQUENCE [LARGE SCALE GENOMIC DNA]</scope>
    <source>
        <strain evidence="6">ATCC 43989 / DSM 5975 / JCM 20966 / LMG 6465 / NBRC 14845 / NCIMB 13405 / ORS 571</strain>
    </source>
</reference>
<dbReference type="InterPro" id="IPR000485">
    <property type="entry name" value="AsnC-type_HTH_dom"/>
</dbReference>
<evidence type="ECO:0000313" key="5">
    <source>
        <dbReference type="EMBL" id="BAF86812.1"/>
    </source>
</evidence>
<dbReference type="GO" id="GO:0043200">
    <property type="term" value="P:response to amino acid"/>
    <property type="evidence" value="ECO:0007669"/>
    <property type="project" value="TreeGrafter"/>
</dbReference>
<dbReference type="InterPro" id="IPR011991">
    <property type="entry name" value="ArsR-like_HTH"/>
</dbReference>
<dbReference type="STRING" id="438753.AZC_0814"/>
<keyword evidence="1" id="KW-0805">Transcription regulation</keyword>
<dbReference type="Pfam" id="PF01037">
    <property type="entry name" value="AsnC_trans_reg"/>
    <property type="match status" value="1"/>
</dbReference>
<evidence type="ECO:0000256" key="3">
    <source>
        <dbReference type="ARBA" id="ARBA00023163"/>
    </source>
</evidence>
<keyword evidence="6" id="KW-1185">Reference proteome</keyword>
<dbReference type="EMBL" id="AP009384">
    <property type="protein sequence ID" value="BAF86812.1"/>
    <property type="molecule type" value="Genomic_DNA"/>
</dbReference>
<proteinExistence type="predicted"/>
<dbReference type="SUPFAM" id="SSF54909">
    <property type="entry name" value="Dimeric alpha+beta barrel"/>
    <property type="match status" value="1"/>
</dbReference>
<dbReference type="PRINTS" id="PR00033">
    <property type="entry name" value="HTHASNC"/>
</dbReference>
<dbReference type="PANTHER" id="PTHR30154">
    <property type="entry name" value="LEUCINE-RESPONSIVE REGULATORY PROTEIN"/>
    <property type="match status" value="1"/>
</dbReference>
<reference evidence="6" key="2">
    <citation type="submission" date="2007-04" db="EMBL/GenBank/DDBJ databases">
        <title>Complete genome sequence of the nitrogen-fixing bacterium Azorhizobium caulinodans ORS571.</title>
        <authorList>
            <person name="Lee K.B."/>
            <person name="Backer P.D."/>
            <person name="Aono T."/>
            <person name="Liu C.T."/>
            <person name="Suzuki S."/>
            <person name="Suzuki T."/>
            <person name="Kaneko T."/>
            <person name="Yamada M."/>
            <person name="Tabata S."/>
            <person name="Kupfer D.M."/>
            <person name="Najar F.Z."/>
            <person name="Wiley G.B."/>
            <person name="Roe B."/>
            <person name="Binnewies T."/>
            <person name="Ussery D."/>
            <person name="Vereecke D."/>
            <person name="Gevers D."/>
            <person name="Holsters M."/>
            <person name="Oyaizu H."/>
        </authorList>
    </citation>
    <scope>NUCLEOTIDE SEQUENCE [LARGE SCALE GENOMIC DNA]</scope>
    <source>
        <strain evidence="6">ATCC 43989 / DSM 5975 / JCM 20966 / LMG 6465 / NBRC 14845 / NCIMB 13405 / ORS 571</strain>
    </source>
</reference>
<dbReference type="GO" id="GO:0043565">
    <property type="term" value="F:sequence-specific DNA binding"/>
    <property type="evidence" value="ECO:0007669"/>
    <property type="project" value="InterPro"/>
</dbReference>
<dbReference type="eggNOG" id="COG1522">
    <property type="taxonomic scope" value="Bacteria"/>
</dbReference>